<feature type="compositionally biased region" description="Gly residues" evidence="1">
    <location>
        <begin position="451"/>
        <end position="463"/>
    </location>
</feature>
<dbReference type="Gene3D" id="2.40.70.10">
    <property type="entry name" value="Acid Proteases"/>
    <property type="match status" value="1"/>
</dbReference>
<dbReference type="HOGENOM" id="CLU_028892_1_0_1"/>
<dbReference type="eggNOG" id="ENOG502SA90">
    <property type="taxonomic scope" value="Eukaryota"/>
</dbReference>
<feature type="compositionally biased region" description="Gly residues" evidence="1">
    <location>
        <begin position="423"/>
        <end position="444"/>
    </location>
</feature>
<dbReference type="AlphaFoldDB" id="Q2GMX8"/>
<accession>Q2GMX8</accession>
<dbReference type="GeneID" id="4396326"/>
<dbReference type="RefSeq" id="XP_001228603.1">
    <property type="nucleotide sequence ID" value="XM_001228602.1"/>
</dbReference>
<feature type="chain" id="PRO_5004207957" description="Peptidase A1 domain-containing protein" evidence="3">
    <location>
        <begin position="20"/>
        <end position="605"/>
    </location>
</feature>
<dbReference type="InParanoid" id="Q2GMX8"/>
<evidence type="ECO:0000313" key="4">
    <source>
        <dbReference type="EMBL" id="EAQ84272.1"/>
    </source>
</evidence>
<reference evidence="5" key="1">
    <citation type="journal article" date="2015" name="Genome Announc.">
        <title>Draft genome sequence of the cellulolytic fungus Chaetomium globosum.</title>
        <authorList>
            <person name="Cuomo C.A."/>
            <person name="Untereiner W.A."/>
            <person name="Ma L.-J."/>
            <person name="Grabherr M."/>
            <person name="Birren B.W."/>
        </authorList>
    </citation>
    <scope>NUCLEOTIDE SEQUENCE [LARGE SCALE GENOMIC DNA]</scope>
    <source>
        <strain evidence="5">ATCC 6205 / CBS 148.51 / DSM 1962 / NBRC 6347 / NRRL 1970</strain>
    </source>
</reference>
<keyword evidence="3" id="KW-0732">Signal</keyword>
<evidence type="ECO:0000313" key="5">
    <source>
        <dbReference type="Proteomes" id="UP000001056"/>
    </source>
</evidence>
<feature type="region of interest" description="Disordered" evidence="1">
    <location>
        <begin position="508"/>
        <end position="527"/>
    </location>
</feature>
<name>Q2GMX8_CHAGB</name>
<feature type="transmembrane region" description="Helical" evidence="2">
    <location>
        <begin position="479"/>
        <end position="502"/>
    </location>
</feature>
<feature type="region of interest" description="Disordered" evidence="1">
    <location>
        <begin position="422"/>
        <end position="470"/>
    </location>
</feature>
<evidence type="ECO:0000256" key="2">
    <source>
        <dbReference type="SAM" id="Phobius"/>
    </source>
</evidence>
<dbReference type="Gene3D" id="1.20.5.510">
    <property type="entry name" value="Single helix bin"/>
    <property type="match status" value="1"/>
</dbReference>
<evidence type="ECO:0000256" key="1">
    <source>
        <dbReference type="SAM" id="MobiDB-lite"/>
    </source>
</evidence>
<dbReference type="Proteomes" id="UP000001056">
    <property type="component" value="Unassembled WGS sequence"/>
</dbReference>
<keyword evidence="2" id="KW-0472">Membrane</keyword>
<dbReference type="OMA" id="WNDRICE"/>
<evidence type="ECO:0008006" key="6">
    <source>
        <dbReference type="Google" id="ProtNLM"/>
    </source>
</evidence>
<dbReference type="InterPro" id="IPR021109">
    <property type="entry name" value="Peptidase_aspartic_dom_sf"/>
</dbReference>
<dbReference type="SUPFAM" id="SSF50630">
    <property type="entry name" value="Acid proteases"/>
    <property type="match status" value="1"/>
</dbReference>
<keyword evidence="2" id="KW-1133">Transmembrane helix</keyword>
<organism evidence="4 5">
    <name type="scientific">Chaetomium globosum (strain ATCC 6205 / CBS 148.51 / DSM 1962 / NBRC 6347 / NRRL 1970)</name>
    <name type="common">Soil fungus</name>
    <dbReference type="NCBI Taxonomy" id="306901"/>
    <lineage>
        <taxon>Eukaryota</taxon>
        <taxon>Fungi</taxon>
        <taxon>Dikarya</taxon>
        <taxon>Ascomycota</taxon>
        <taxon>Pezizomycotina</taxon>
        <taxon>Sordariomycetes</taxon>
        <taxon>Sordariomycetidae</taxon>
        <taxon>Sordariales</taxon>
        <taxon>Chaetomiaceae</taxon>
        <taxon>Chaetomium</taxon>
    </lineage>
</organism>
<gene>
    <name evidence="4" type="ORF">CHGG_10676</name>
</gene>
<protein>
    <recommendedName>
        <fullName evidence="6">Peptidase A1 domain-containing protein</fullName>
    </recommendedName>
</protein>
<proteinExistence type="predicted"/>
<dbReference type="OrthoDB" id="5361565at2759"/>
<evidence type="ECO:0000256" key="3">
    <source>
        <dbReference type="SAM" id="SignalP"/>
    </source>
</evidence>
<keyword evidence="5" id="KW-1185">Reference proteome</keyword>
<dbReference type="EMBL" id="CH408035">
    <property type="protein sequence ID" value="EAQ84272.1"/>
    <property type="molecule type" value="Genomic_DNA"/>
</dbReference>
<sequence length="605" mass="63363">MQVLMLTLFIALWAGSALGATCDTVAPMALPITDVVVDPRIPGSLMRGVPAKIGTPPQDIVVMPWPDLNNTYIYDEQAFCDETVIFSDTICAVRRGALFREADSTSFSKSSDLVAAGGASRELGNVRGAELGVAKLLSSSLGATERFTIAPANTTTLPIGIPRMGWDHSYTILHALGLGANSTYLNSLVQAGQIPSRVWSIFWGRMWNNNESNNLDGSLVLGGYDQEKVIGKNVTQRLDYSEQTGCWTGMKVTVSDVLVNFRNGSDFSIMPRDSAVQCCIVPQRQLLWEGPSDIVGTFIDATQMNNTGLSFGLHWGAQQFDASDPKLFDGDATFVLSSGLSVRIPNSQLMPPAVSVDRNGSRIIDRSKRELLLSGVGDNPTTLGRYFFTAAYLMVDHDAESFTMWQANPSARTSLVPVVGKSAGNGGGCEEGGGGGSGGDGGTEGGEEGAGEGNGVDGGGGGANASTDEKAASPVNTGAIAGGVVGGVAALIALAALVFFLLRRRKKRDPTSPLPLPEMASPGGHTGGADGVYYYKTSRSGLQEAPGAELAPGELHGVSTSSYGGATWAITASGMSPESRVTYEMDGGGLPPDYSTQGHPRLHLH</sequence>
<keyword evidence="2" id="KW-0812">Transmembrane</keyword>
<feature type="region of interest" description="Disordered" evidence="1">
    <location>
        <begin position="584"/>
        <end position="605"/>
    </location>
</feature>
<dbReference type="VEuPathDB" id="FungiDB:CHGG_10676"/>
<feature type="signal peptide" evidence="3">
    <location>
        <begin position="1"/>
        <end position="19"/>
    </location>
</feature>